<dbReference type="RefSeq" id="WP_132198977.1">
    <property type="nucleotide sequence ID" value="NZ_SMKY01000087.1"/>
</dbReference>
<comment type="caution">
    <text evidence="3">The sequence shown here is derived from an EMBL/GenBank/DDBJ whole genome shotgun (WGS) entry which is preliminary data.</text>
</comment>
<keyword evidence="2" id="KW-0732">Signal</keyword>
<protein>
    <recommendedName>
        <fullName evidence="5">Secreted protein</fullName>
    </recommendedName>
</protein>
<proteinExistence type="predicted"/>
<evidence type="ECO:0000313" key="3">
    <source>
        <dbReference type="EMBL" id="TDD80749.1"/>
    </source>
</evidence>
<organism evidence="3 4">
    <name type="scientific">Actinomadura darangshiensis</name>
    <dbReference type="NCBI Taxonomy" id="705336"/>
    <lineage>
        <taxon>Bacteria</taxon>
        <taxon>Bacillati</taxon>
        <taxon>Actinomycetota</taxon>
        <taxon>Actinomycetes</taxon>
        <taxon>Streptosporangiales</taxon>
        <taxon>Thermomonosporaceae</taxon>
        <taxon>Actinomadura</taxon>
    </lineage>
</organism>
<name>A0A4R5B770_9ACTN</name>
<evidence type="ECO:0000256" key="1">
    <source>
        <dbReference type="SAM" id="MobiDB-lite"/>
    </source>
</evidence>
<sequence length="157" mass="16490">MFANLRMLAVTGAMTAITVTPLLSMASAQAATAPTPPPRGDAQATTDAAPVSQSVGRALDLKSRKCVSTTGSTACFETYGDKFYVKDTKKDGYSAVAVWATSYGRKGVCRNSLGSGKWGVCNYNMKEGKGIAWLAERYNGNTGKFIGPKSKTATATI</sequence>
<dbReference type="Proteomes" id="UP000295578">
    <property type="component" value="Unassembled WGS sequence"/>
</dbReference>
<keyword evidence="4" id="KW-1185">Reference proteome</keyword>
<dbReference type="OrthoDB" id="4247493at2"/>
<dbReference type="EMBL" id="SMKY01000087">
    <property type="protein sequence ID" value="TDD80749.1"/>
    <property type="molecule type" value="Genomic_DNA"/>
</dbReference>
<reference evidence="3 4" key="1">
    <citation type="submission" date="2019-03" db="EMBL/GenBank/DDBJ databases">
        <title>Draft genome sequences of novel Actinobacteria.</title>
        <authorList>
            <person name="Sahin N."/>
            <person name="Ay H."/>
            <person name="Saygin H."/>
        </authorList>
    </citation>
    <scope>NUCLEOTIDE SEQUENCE [LARGE SCALE GENOMIC DNA]</scope>
    <source>
        <strain evidence="3 4">DSM 45941</strain>
    </source>
</reference>
<feature type="region of interest" description="Disordered" evidence="1">
    <location>
        <begin position="30"/>
        <end position="51"/>
    </location>
</feature>
<gene>
    <name evidence="3" type="ORF">E1293_20115</name>
</gene>
<feature type="chain" id="PRO_5020916921" description="Secreted protein" evidence="2">
    <location>
        <begin position="31"/>
        <end position="157"/>
    </location>
</feature>
<feature type="signal peptide" evidence="2">
    <location>
        <begin position="1"/>
        <end position="30"/>
    </location>
</feature>
<evidence type="ECO:0000313" key="4">
    <source>
        <dbReference type="Proteomes" id="UP000295578"/>
    </source>
</evidence>
<evidence type="ECO:0008006" key="5">
    <source>
        <dbReference type="Google" id="ProtNLM"/>
    </source>
</evidence>
<evidence type="ECO:0000256" key="2">
    <source>
        <dbReference type="SAM" id="SignalP"/>
    </source>
</evidence>
<accession>A0A4R5B770</accession>
<dbReference type="AlphaFoldDB" id="A0A4R5B770"/>